<dbReference type="NCBIfam" id="TIGR01863">
    <property type="entry name" value="cas_Csd1"/>
    <property type="match status" value="1"/>
</dbReference>
<protein>
    <submittedName>
        <fullName evidence="2">Type I-C CRISPR-associated protein Cas8c/Csd1</fullName>
    </submittedName>
</protein>
<evidence type="ECO:0000313" key="2">
    <source>
        <dbReference type="EMBL" id="MBP3956883.1"/>
    </source>
</evidence>
<evidence type="ECO:0000256" key="1">
    <source>
        <dbReference type="SAM" id="MobiDB-lite"/>
    </source>
</evidence>
<dbReference type="Pfam" id="PF09709">
    <property type="entry name" value="Cas_Csd1"/>
    <property type="match status" value="1"/>
</dbReference>
<dbReference type="EMBL" id="JAGKQQ010000001">
    <property type="protein sequence ID" value="MBP3956883.1"/>
    <property type="molecule type" value="Genomic_DNA"/>
</dbReference>
<comment type="caution">
    <text evidence="2">The sequence shown here is derived from an EMBL/GenBank/DDBJ whole genome shotgun (WGS) entry which is preliminary data.</text>
</comment>
<dbReference type="RefSeq" id="WP_210655427.1">
    <property type="nucleotide sequence ID" value="NZ_JAGKQQ010000001.1"/>
</dbReference>
<gene>
    <name evidence="2" type="primary">cas8c</name>
    <name evidence="2" type="ORF">J8F10_16550</name>
</gene>
<dbReference type="InterPro" id="IPR010144">
    <property type="entry name" value="CRISPR-assoc_prot_Csd1-typ"/>
</dbReference>
<name>A0ABS5BT28_9BACT</name>
<dbReference type="Proteomes" id="UP000676565">
    <property type="component" value="Unassembled WGS sequence"/>
</dbReference>
<reference evidence="2 3" key="1">
    <citation type="submission" date="2021-04" db="EMBL/GenBank/DDBJ databases">
        <authorList>
            <person name="Ivanova A."/>
        </authorList>
    </citation>
    <scope>NUCLEOTIDE SEQUENCE [LARGE SCALE GENOMIC DNA]</scope>
    <source>
        <strain evidence="2 3">G18</strain>
    </source>
</reference>
<feature type="compositionally biased region" description="Basic and acidic residues" evidence="1">
    <location>
        <begin position="42"/>
        <end position="60"/>
    </location>
</feature>
<organism evidence="2 3">
    <name type="scientific">Gemmata palustris</name>
    <dbReference type="NCBI Taxonomy" id="2822762"/>
    <lineage>
        <taxon>Bacteria</taxon>
        <taxon>Pseudomonadati</taxon>
        <taxon>Planctomycetota</taxon>
        <taxon>Planctomycetia</taxon>
        <taxon>Gemmatales</taxon>
        <taxon>Gemmataceae</taxon>
        <taxon>Gemmata</taxon>
    </lineage>
</organism>
<evidence type="ECO:0000313" key="3">
    <source>
        <dbReference type="Proteomes" id="UP000676565"/>
    </source>
</evidence>
<accession>A0ABS5BT28</accession>
<feature type="region of interest" description="Disordered" evidence="1">
    <location>
        <begin position="40"/>
        <end position="69"/>
    </location>
</feature>
<sequence>MILNRLYELAVREQLLSDPAFEEQAVPFVVQVGAGGTFLGIDGERPRPPKKGESRAERKLSIPRPHGSAASQGFARYFADTLARVLPVVFDAKNAAKDARSRETFWRQIDTAADATDDNALRAVQAFGRQREDKEFAESIRRAVAATGATGAERVTFAYYPDRGPTILDREPVRNWYATHFRRFTAEKQESGPVGFCTITGRSGPLPTSHALALSGVPGGLPTGVKIVSLDKPAFQHHGLDGAANAAIGYEAADGYARGFQWLRARRDHHFVVGGTLFLFWTRRPVDLGDMNALGQADPDQVKRLLEGTGQGKECGPVEDANDFYLLAVSGNAARVVVRDYLERPLGQVRENIRRWFADLRIADTSKQHQGRPNAAFPLWLLANATALEADRVAPDIHARLMCAALTGGPVPDSLLIAAVGRLWAEGHDAFRPPRMGLIKLCLTRKGVPVTETLNADEQHSAYVYGRLLEVFAQIQYAALGDVNANVVDKFYGTFSAAPAMVFGRLVANAQNHLRKIRGEKPGTAVALEQRLMEIRQLLTAAPPPPQFSLQDQGRFALGYYHEKAKRFGQIAEKKAEKVAKAKADAKAE</sequence>
<proteinExistence type="predicted"/>
<keyword evidence="3" id="KW-1185">Reference proteome</keyword>